<dbReference type="Pfam" id="PF00563">
    <property type="entry name" value="EAL"/>
    <property type="match status" value="1"/>
</dbReference>
<dbReference type="Pfam" id="PF00072">
    <property type="entry name" value="Response_reg"/>
    <property type="match status" value="2"/>
</dbReference>
<evidence type="ECO:0000259" key="5">
    <source>
        <dbReference type="PROSITE" id="PS50112"/>
    </source>
</evidence>
<dbReference type="InterPro" id="IPR000700">
    <property type="entry name" value="PAS-assoc_C"/>
</dbReference>
<dbReference type="SMART" id="SM00052">
    <property type="entry name" value="EAL"/>
    <property type="match status" value="1"/>
</dbReference>
<protein>
    <submittedName>
        <fullName evidence="9">EAL domain-containing protein</fullName>
    </submittedName>
</protein>
<dbReference type="CDD" id="cd00156">
    <property type="entry name" value="REC"/>
    <property type="match status" value="2"/>
</dbReference>
<dbReference type="Pfam" id="PF13426">
    <property type="entry name" value="PAS_9"/>
    <property type="match status" value="1"/>
</dbReference>
<dbReference type="PROSITE" id="PS50110">
    <property type="entry name" value="RESPONSE_REGULATORY"/>
    <property type="match status" value="2"/>
</dbReference>
<dbReference type="Pfam" id="PF08447">
    <property type="entry name" value="PAS_3"/>
    <property type="match status" value="1"/>
</dbReference>
<dbReference type="InterPro" id="IPR013655">
    <property type="entry name" value="PAS_fold_3"/>
</dbReference>
<dbReference type="NCBIfam" id="TIGR00254">
    <property type="entry name" value="GGDEF"/>
    <property type="match status" value="1"/>
</dbReference>
<accession>A0ABW3WIA1</accession>
<dbReference type="Gene3D" id="3.30.450.40">
    <property type="match status" value="1"/>
</dbReference>
<dbReference type="SUPFAM" id="SSF55785">
    <property type="entry name" value="PYP-like sensor domain (PAS domain)"/>
    <property type="match status" value="2"/>
</dbReference>
<keyword evidence="10" id="KW-1185">Reference proteome</keyword>
<dbReference type="InterPro" id="IPR011006">
    <property type="entry name" value="CheY-like_superfamily"/>
</dbReference>
<dbReference type="SMART" id="SM00091">
    <property type="entry name" value="PAS"/>
    <property type="match status" value="2"/>
</dbReference>
<evidence type="ECO:0000259" key="7">
    <source>
        <dbReference type="PROSITE" id="PS50883"/>
    </source>
</evidence>
<reference evidence="10" key="1">
    <citation type="journal article" date="2019" name="Int. J. Syst. Evol. Microbiol.">
        <title>The Global Catalogue of Microorganisms (GCM) 10K type strain sequencing project: providing services to taxonomists for standard genome sequencing and annotation.</title>
        <authorList>
            <consortium name="The Broad Institute Genomics Platform"/>
            <consortium name="The Broad Institute Genome Sequencing Center for Infectious Disease"/>
            <person name="Wu L."/>
            <person name="Ma J."/>
        </authorList>
    </citation>
    <scope>NUCLEOTIDE SEQUENCE [LARGE SCALE GENOMIC DNA]</scope>
    <source>
        <strain evidence="10">CCUG 48884</strain>
    </source>
</reference>
<dbReference type="CDD" id="cd01949">
    <property type="entry name" value="GGDEF"/>
    <property type="match status" value="1"/>
</dbReference>
<dbReference type="CDD" id="cd01948">
    <property type="entry name" value="EAL"/>
    <property type="match status" value="1"/>
</dbReference>
<dbReference type="SUPFAM" id="SSF52172">
    <property type="entry name" value="CheY-like"/>
    <property type="match status" value="2"/>
</dbReference>
<dbReference type="PROSITE" id="PS50887">
    <property type="entry name" value="GGDEF"/>
    <property type="match status" value="1"/>
</dbReference>
<feature type="domain" description="GGDEF" evidence="8">
    <location>
        <begin position="720"/>
        <end position="854"/>
    </location>
</feature>
<organism evidence="9 10">
    <name type="scientific">Thauera mechernichensis</name>
    <dbReference type="NCBI Taxonomy" id="82788"/>
    <lineage>
        <taxon>Bacteria</taxon>
        <taxon>Pseudomonadati</taxon>
        <taxon>Pseudomonadota</taxon>
        <taxon>Betaproteobacteria</taxon>
        <taxon>Rhodocyclales</taxon>
        <taxon>Zoogloeaceae</taxon>
        <taxon>Thauera</taxon>
    </lineage>
</organism>
<dbReference type="CDD" id="cd00130">
    <property type="entry name" value="PAS"/>
    <property type="match status" value="2"/>
</dbReference>
<feature type="domain" description="EAL" evidence="7">
    <location>
        <begin position="863"/>
        <end position="1117"/>
    </location>
</feature>
<dbReference type="SMART" id="SM00065">
    <property type="entry name" value="GAF"/>
    <property type="match status" value="1"/>
</dbReference>
<evidence type="ECO:0000256" key="1">
    <source>
        <dbReference type="ARBA" id="ARBA00022679"/>
    </source>
</evidence>
<name>A0ABW3WIA1_9RHOO</name>
<dbReference type="SMART" id="SM00448">
    <property type="entry name" value="REC"/>
    <property type="match status" value="2"/>
</dbReference>
<feature type="modified residue" description="4-aspartylphosphate" evidence="3">
    <location>
        <position position="54"/>
    </location>
</feature>
<dbReference type="Pfam" id="PF00990">
    <property type="entry name" value="GGDEF"/>
    <property type="match status" value="1"/>
</dbReference>
<dbReference type="PROSITE" id="PS50883">
    <property type="entry name" value="EAL"/>
    <property type="match status" value="1"/>
</dbReference>
<evidence type="ECO:0000259" key="8">
    <source>
        <dbReference type="PROSITE" id="PS50887"/>
    </source>
</evidence>
<feature type="domain" description="PAS" evidence="5">
    <location>
        <begin position="273"/>
        <end position="333"/>
    </location>
</feature>
<proteinExistence type="predicted"/>
<dbReference type="InterPro" id="IPR043128">
    <property type="entry name" value="Rev_trsase/Diguanyl_cyclase"/>
</dbReference>
<comment type="caution">
    <text evidence="9">The sequence shown here is derived from an EMBL/GenBank/DDBJ whole genome shotgun (WGS) entry which is preliminary data.</text>
</comment>
<keyword evidence="1" id="KW-0808">Transferase</keyword>
<dbReference type="RefSeq" id="WP_277832393.1">
    <property type="nucleotide sequence ID" value="NZ_JARQZE010000004.1"/>
</dbReference>
<dbReference type="PROSITE" id="PS50112">
    <property type="entry name" value="PAS"/>
    <property type="match status" value="2"/>
</dbReference>
<dbReference type="Gene3D" id="3.30.450.20">
    <property type="entry name" value="PAS domain"/>
    <property type="match status" value="2"/>
</dbReference>
<feature type="domain" description="PAC" evidence="6">
    <location>
        <begin position="636"/>
        <end position="688"/>
    </location>
</feature>
<dbReference type="InterPro" id="IPR001633">
    <property type="entry name" value="EAL_dom"/>
</dbReference>
<dbReference type="NCBIfam" id="TIGR00229">
    <property type="entry name" value="sensory_box"/>
    <property type="match status" value="1"/>
</dbReference>
<evidence type="ECO:0000313" key="9">
    <source>
        <dbReference type="EMBL" id="MFD1264682.1"/>
    </source>
</evidence>
<feature type="domain" description="Response regulatory" evidence="4">
    <location>
        <begin position="135"/>
        <end position="257"/>
    </location>
</feature>
<dbReference type="Gene3D" id="3.30.70.270">
    <property type="match status" value="1"/>
</dbReference>
<keyword evidence="2" id="KW-0418">Kinase</keyword>
<feature type="modified residue" description="4-aspartylphosphate" evidence="3">
    <location>
        <position position="191"/>
    </location>
</feature>
<dbReference type="Gene3D" id="3.40.50.2300">
    <property type="match status" value="2"/>
</dbReference>
<evidence type="ECO:0000259" key="6">
    <source>
        <dbReference type="PROSITE" id="PS50113"/>
    </source>
</evidence>
<dbReference type="SUPFAM" id="SSF55073">
    <property type="entry name" value="Nucleotide cyclase"/>
    <property type="match status" value="1"/>
</dbReference>
<gene>
    <name evidence="9" type="ORF">ACFQ4M_13955</name>
</gene>
<dbReference type="InterPro" id="IPR003018">
    <property type="entry name" value="GAF"/>
</dbReference>
<dbReference type="PANTHER" id="PTHR44757">
    <property type="entry name" value="DIGUANYLATE CYCLASE DGCP"/>
    <property type="match status" value="1"/>
</dbReference>
<dbReference type="SMART" id="SM00267">
    <property type="entry name" value="GGDEF"/>
    <property type="match status" value="1"/>
</dbReference>
<dbReference type="InterPro" id="IPR001610">
    <property type="entry name" value="PAC"/>
</dbReference>
<dbReference type="SMART" id="SM00086">
    <property type="entry name" value="PAC"/>
    <property type="match status" value="2"/>
</dbReference>
<evidence type="ECO:0000256" key="3">
    <source>
        <dbReference type="PROSITE-ProRule" id="PRU00169"/>
    </source>
</evidence>
<evidence type="ECO:0000313" key="10">
    <source>
        <dbReference type="Proteomes" id="UP001597158"/>
    </source>
</evidence>
<dbReference type="InterPro" id="IPR001789">
    <property type="entry name" value="Sig_transdc_resp-reg_receiver"/>
</dbReference>
<sequence>MRVLYIEDSSADADLARRVLARSAPQVDLTHADTLARGFEYLAESEPFDLVLCDLALPDGSGLEVLSHVRENGLPIAVVMLTGSGDQDSAVAALKAGADDYLVKRNDYLDHLADSIDAALARRRGAADWQGRGLRVLYVEHNGFDADLLARHLAEHAPHIRLTVSSTADEALDLLPAGPDESTAFDVILTDYRLPGMDGLELVRTLRRVRRLDLPIVLITGQGSEDLAAKALGMGIDDYLAKHEGYLFEVAAILEKVQRQAELKRERETLRATSDRLSRLIDASPTILYSLSLDAGVPRATWVSENITRHLGYTVSEALQPGWWASKLHADDRAAAIARSASLSAIESLVHEYRFADAHGQTRWIRDQLRLVRAADGQPQEAVGVWLDVTTEKRDEVLQRARVAVLDEVLSGRALADILADLARRLEELDQDMLVSILLIDTDGKLHTAAAPSLPADYNAAVDGLTPGEGHGSCGTAAWLGKPVIVSEIEHHPYWQPYLAIARKAGLAACWSIPLKDDTGRVIGTFGIYHRRPRAPGAAELALMEEFGRLTSLAIIKVRDREALKQAAAVFSATRDGVFITDLQPRIVAVNRAFSEITGYAEAEALGSNPSMLQSGRHERSFFQSLWKTLGETGHWHGEVWNRRKSGEIYPQWLSISTVKDDKGEPHRYVGVFTDIGELKSFEARLEHLAHHDPLTDLPNRLLMQSRLQNAIDRAERHGNKVAVLYLDLDRFKTVNDSLGHPVGDELLVQLTQRLSSRLRDEDTLARLGGDEFLLLVESVTQPGHAVAVAQSLIELLHTPFALPSGHEVFIGLSIGISLYPDDALTATELVQHADAAMYLAKQQGRNTYRFHTHALTRAAAERLSLETRLRHGLDRGEFLLHYQPLVDATTGKALGVEALVRWQPPGEDLVPPGRFIPLTEETGLIVRLGAFVLRAACMQAQAWREQGLALGTVAVNLSARQFMDDGLVEEVKTALAISGLPPHCLELELTESLLMEQAPRTIATLSALKQLGLRLAIDDFGTGYSSLAYIKRFSIDKLKIDQSFVRSLERSADDKAIVATIVAMARTLRLEVLAEGVETDAQASILASLGCVEHQGYLYARPLPPAELETWLRSHGR</sequence>
<dbReference type="InterPro" id="IPR029016">
    <property type="entry name" value="GAF-like_dom_sf"/>
</dbReference>
<dbReference type="Proteomes" id="UP001597158">
    <property type="component" value="Unassembled WGS sequence"/>
</dbReference>
<dbReference type="SUPFAM" id="SSF55781">
    <property type="entry name" value="GAF domain-like"/>
    <property type="match status" value="1"/>
</dbReference>
<dbReference type="EMBL" id="JBHTMC010000026">
    <property type="protein sequence ID" value="MFD1264682.1"/>
    <property type="molecule type" value="Genomic_DNA"/>
</dbReference>
<dbReference type="PROSITE" id="PS50113">
    <property type="entry name" value="PAC"/>
    <property type="match status" value="2"/>
</dbReference>
<dbReference type="Pfam" id="PF13185">
    <property type="entry name" value="GAF_2"/>
    <property type="match status" value="1"/>
</dbReference>
<dbReference type="InterPro" id="IPR035965">
    <property type="entry name" value="PAS-like_dom_sf"/>
</dbReference>
<dbReference type="SUPFAM" id="SSF141868">
    <property type="entry name" value="EAL domain-like"/>
    <property type="match status" value="1"/>
</dbReference>
<feature type="domain" description="PAC" evidence="6">
    <location>
        <begin position="349"/>
        <end position="401"/>
    </location>
</feature>
<evidence type="ECO:0000259" key="4">
    <source>
        <dbReference type="PROSITE" id="PS50110"/>
    </source>
</evidence>
<dbReference type="InterPro" id="IPR000014">
    <property type="entry name" value="PAS"/>
</dbReference>
<keyword evidence="3" id="KW-0597">Phosphoprotein</keyword>
<feature type="domain" description="Response regulatory" evidence="4">
    <location>
        <begin position="2"/>
        <end position="119"/>
    </location>
</feature>
<dbReference type="InterPro" id="IPR029787">
    <property type="entry name" value="Nucleotide_cyclase"/>
</dbReference>
<feature type="domain" description="PAS" evidence="5">
    <location>
        <begin position="563"/>
        <end position="609"/>
    </location>
</feature>
<dbReference type="PANTHER" id="PTHR44757:SF2">
    <property type="entry name" value="BIOFILM ARCHITECTURE MAINTENANCE PROTEIN MBAA"/>
    <property type="match status" value="1"/>
</dbReference>
<dbReference type="InterPro" id="IPR000160">
    <property type="entry name" value="GGDEF_dom"/>
</dbReference>
<evidence type="ECO:0000256" key="2">
    <source>
        <dbReference type="ARBA" id="ARBA00022777"/>
    </source>
</evidence>
<dbReference type="InterPro" id="IPR035919">
    <property type="entry name" value="EAL_sf"/>
</dbReference>
<dbReference type="Gene3D" id="3.20.20.450">
    <property type="entry name" value="EAL domain"/>
    <property type="match status" value="1"/>
</dbReference>
<dbReference type="InterPro" id="IPR052155">
    <property type="entry name" value="Biofilm_reg_signaling"/>
</dbReference>